<gene>
    <name evidence="3" type="ORF">C6P46_004807</name>
</gene>
<feature type="compositionally biased region" description="Low complexity" evidence="1">
    <location>
        <begin position="89"/>
        <end position="104"/>
    </location>
</feature>
<keyword evidence="4" id="KW-1185">Reference proteome</keyword>
<comment type="caution">
    <text evidence="3">The sequence shown here is derived from an EMBL/GenBank/DDBJ whole genome shotgun (WGS) entry which is preliminary data.</text>
</comment>
<reference evidence="3 4" key="1">
    <citation type="submission" date="2020-11" db="EMBL/GenBank/DDBJ databases">
        <title>Kefir isolates.</title>
        <authorList>
            <person name="Marcisauskas S."/>
            <person name="Kim Y."/>
            <person name="Blasche S."/>
        </authorList>
    </citation>
    <scope>NUCLEOTIDE SEQUENCE [LARGE SCALE GENOMIC DNA]</scope>
    <source>
        <strain evidence="3 4">KR</strain>
    </source>
</reference>
<dbReference type="Proteomes" id="UP000777482">
    <property type="component" value="Unassembled WGS sequence"/>
</dbReference>
<feature type="compositionally biased region" description="Low complexity" evidence="1">
    <location>
        <begin position="532"/>
        <end position="549"/>
    </location>
</feature>
<protein>
    <recommendedName>
        <fullName evidence="2">TRIP4/RQT4 C2HC5-type zinc finger domain-containing protein</fullName>
    </recommendedName>
</protein>
<dbReference type="OrthoDB" id="338816at2759"/>
<dbReference type="GO" id="GO:0180022">
    <property type="term" value="C:RQC-trigger complex"/>
    <property type="evidence" value="ECO:0007669"/>
    <property type="project" value="InterPro"/>
</dbReference>
<feature type="region of interest" description="Disordered" evidence="1">
    <location>
        <begin position="140"/>
        <end position="209"/>
    </location>
</feature>
<feature type="domain" description="TRIP4/RQT4 C2HC5-type zinc finger" evidence="2">
    <location>
        <begin position="236"/>
        <end position="286"/>
    </location>
</feature>
<dbReference type="EMBL" id="PUHQ01000048">
    <property type="protein sequence ID" value="KAG0660006.1"/>
    <property type="molecule type" value="Genomic_DNA"/>
</dbReference>
<sequence length="579" mass="59712">MATPALAASLAQLTGLDVATAQEQLLPHLDSLQNSNEVRNYLDSLLAPGPAAQQFIAMYTAYRFPSAPAAASKAGGTSTWAHRNAAASSGAASSSSAASSRAASPAHGRLSREKDLDRALKTAPKGGKVYIKEREDQLDQQWGGAAARAASSRSSSGQRPSAPPVPVVAPSNSATSSAGPSRAVVSAQPQNKGKAKATQGAAASEAETELSEEGAVELLRIERALRGFEPRKESQRRSCFCQARQHPLASYAPLCPRCSLVLCVINLPSAPCPSCSHTPLLSSAAVATHIASLQSAREDLLAREKRRVQLAKEQEERERAAIRFPDLAAAEARGPVPSGVRSYAGHAGGGSTMSERIDRAYQARATAAHAGKGGGGGGGNSAASTGAGRVLRLDGKTGKVKVQTKVVKPSTASSSNGRGKATVVEETTAVLDADDDDGFVPWIDVNDDGVRGQLSVRSVDGETIAQRRRPEGRLFANVTLPEDEWPVWVPAASDERRLDDDEDGDLTNENGGQAGGRAAATNPGANSDPRTASASNGAAPARAAVPGAAIPTEDGAKSKRRRGGKAGKETKGKEGAGAP</sequence>
<feature type="region of interest" description="Disordered" evidence="1">
    <location>
        <begin position="89"/>
        <end position="117"/>
    </location>
</feature>
<proteinExistence type="predicted"/>
<name>A0A9P6W1R8_RHOMI</name>
<dbReference type="GO" id="GO:0008270">
    <property type="term" value="F:zinc ion binding"/>
    <property type="evidence" value="ECO:0007669"/>
    <property type="project" value="InterPro"/>
</dbReference>
<organism evidence="3 4">
    <name type="scientific">Rhodotorula mucilaginosa</name>
    <name type="common">Yeast</name>
    <name type="synonym">Rhodotorula rubra</name>
    <dbReference type="NCBI Taxonomy" id="5537"/>
    <lineage>
        <taxon>Eukaryota</taxon>
        <taxon>Fungi</taxon>
        <taxon>Dikarya</taxon>
        <taxon>Basidiomycota</taxon>
        <taxon>Pucciniomycotina</taxon>
        <taxon>Microbotryomycetes</taxon>
        <taxon>Sporidiobolales</taxon>
        <taxon>Sporidiobolaceae</taxon>
        <taxon>Rhodotorula</taxon>
    </lineage>
</organism>
<feature type="region of interest" description="Disordered" evidence="1">
    <location>
        <begin position="366"/>
        <end position="386"/>
    </location>
</feature>
<dbReference type="AlphaFoldDB" id="A0A9P6W1R8"/>
<dbReference type="GO" id="GO:0005634">
    <property type="term" value="C:nucleus"/>
    <property type="evidence" value="ECO:0007669"/>
    <property type="project" value="InterPro"/>
</dbReference>
<feature type="compositionally biased region" description="Low complexity" evidence="1">
    <location>
        <begin position="196"/>
        <end position="205"/>
    </location>
</feature>
<feature type="compositionally biased region" description="Low complexity" evidence="1">
    <location>
        <begin position="168"/>
        <end position="178"/>
    </location>
</feature>
<evidence type="ECO:0000313" key="4">
    <source>
        <dbReference type="Proteomes" id="UP000777482"/>
    </source>
</evidence>
<feature type="region of interest" description="Disordered" evidence="1">
    <location>
        <begin position="493"/>
        <end position="579"/>
    </location>
</feature>
<evidence type="ECO:0000313" key="3">
    <source>
        <dbReference type="EMBL" id="KAG0660006.1"/>
    </source>
</evidence>
<dbReference type="InterPro" id="IPR009349">
    <property type="entry name" value="TRIP4/RQT4_C2HC5_Znf"/>
</dbReference>
<accession>A0A9P6W1R8</accession>
<evidence type="ECO:0000256" key="1">
    <source>
        <dbReference type="SAM" id="MobiDB-lite"/>
    </source>
</evidence>
<feature type="compositionally biased region" description="Basic and acidic residues" evidence="1">
    <location>
        <begin position="566"/>
        <end position="579"/>
    </location>
</feature>
<evidence type="ECO:0000259" key="2">
    <source>
        <dbReference type="Pfam" id="PF06221"/>
    </source>
</evidence>
<feature type="compositionally biased region" description="Low complexity" evidence="1">
    <location>
        <begin position="143"/>
        <end position="160"/>
    </location>
</feature>
<dbReference type="Pfam" id="PF06221">
    <property type="entry name" value="zf-C2HC5"/>
    <property type="match status" value="1"/>
</dbReference>
<dbReference type="GO" id="GO:0072344">
    <property type="term" value="P:rescue of stalled ribosome"/>
    <property type="evidence" value="ECO:0007669"/>
    <property type="project" value="InterPro"/>
</dbReference>
<feature type="compositionally biased region" description="Gly residues" evidence="1">
    <location>
        <begin position="371"/>
        <end position="380"/>
    </location>
</feature>